<evidence type="ECO:0000313" key="1">
    <source>
        <dbReference type="EMBL" id="VEL27701.1"/>
    </source>
</evidence>
<sequence>MFSFLIAKATLPKLNWMSFIAPCLLTYPTSTYAFPFFSPSHLRWLDHRIGYDCAHPASKSKSKCLNEIVRTRRTCLEPVQNNETSSQSSTWLNNYDPPPQLPPSCSSTFTAIHLYYNQSATYT</sequence>
<evidence type="ECO:0000313" key="2">
    <source>
        <dbReference type="Proteomes" id="UP000784294"/>
    </source>
</evidence>
<name>A0A448X4B4_9PLAT</name>
<dbReference type="Proteomes" id="UP000784294">
    <property type="component" value="Unassembled WGS sequence"/>
</dbReference>
<dbReference type="EMBL" id="CAAALY010089207">
    <property type="protein sequence ID" value="VEL27701.1"/>
    <property type="molecule type" value="Genomic_DNA"/>
</dbReference>
<keyword evidence="2" id="KW-1185">Reference proteome</keyword>
<accession>A0A448X4B4</accession>
<reference evidence="1" key="1">
    <citation type="submission" date="2018-11" db="EMBL/GenBank/DDBJ databases">
        <authorList>
            <consortium name="Pathogen Informatics"/>
        </authorList>
    </citation>
    <scope>NUCLEOTIDE SEQUENCE</scope>
</reference>
<comment type="caution">
    <text evidence="1">The sequence shown here is derived from an EMBL/GenBank/DDBJ whole genome shotgun (WGS) entry which is preliminary data.</text>
</comment>
<gene>
    <name evidence="1" type="ORF">PXEA_LOCUS21141</name>
</gene>
<dbReference type="AlphaFoldDB" id="A0A448X4B4"/>
<protein>
    <submittedName>
        <fullName evidence="1">Uncharacterized protein</fullName>
    </submittedName>
</protein>
<proteinExistence type="predicted"/>
<organism evidence="1 2">
    <name type="scientific">Protopolystoma xenopodis</name>
    <dbReference type="NCBI Taxonomy" id="117903"/>
    <lineage>
        <taxon>Eukaryota</taxon>
        <taxon>Metazoa</taxon>
        <taxon>Spiralia</taxon>
        <taxon>Lophotrochozoa</taxon>
        <taxon>Platyhelminthes</taxon>
        <taxon>Monogenea</taxon>
        <taxon>Polyopisthocotylea</taxon>
        <taxon>Polystomatidea</taxon>
        <taxon>Polystomatidae</taxon>
        <taxon>Protopolystoma</taxon>
    </lineage>
</organism>